<reference evidence="6 8" key="2">
    <citation type="journal article" date="2018" name="Plant J.">
        <title>The Physcomitrella patens chromosome-scale assembly reveals moss genome structure and evolution.</title>
        <authorList>
            <person name="Lang D."/>
            <person name="Ullrich K.K."/>
            <person name="Murat F."/>
            <person name="Fuchs J."/>
            <person name="Jenkins J."/>
            <person name="Haas F.B."/>
            <person name="Piednoel M."/>
            <person name="Gundlach H."/>
            <person name="Van Bel M."/>
            <person name="Meyberg R."/>
            <person name="Vives C."/>
            <person name="Morata J."/>
            <person name="Symeonidi A."/>
            <person name="Hiss M."/>
            <person name="Muchero W."/>
            <person name="Kamisugi Y."/>
            <person name="Saleh O."/>
            <person name="Blanc G."/>
            <person name="Decker E.L."/>
            <person name="van Gessel N."/>
            <person name="Grimwood J."/>
            <person name="Hayes R.D."/>
            <person name="Graham S.W."/>
            <person name="Gunter L.E."/>
            <person name="McDaniel S.F."/>
            <person name="Hoernstein S.N.W."/>
            <person name="Larsson A."/>
            <person name="Li F.W."/>
            <person name="Perroud P.F."/>
            <person name="Phillips J."/>
            <person name="Ranjan P."/>
            <person name="Rokshar D.S."/>
            <person name="Rothfels C.J."/>
            <person name="Schneider L."/>
            <person name="Shu S."/>
            <person name="Stevenson D.W."/>
            <person name="Thummler F."/>
            <person name="Tillich M."/>
            <person name="Villarreal Aguilar J.C."/>
            <person name="Widiez T."/>
            <person name="Wong G.K."/>
            <person name="Wymore A."/>
            <person name="Zhang Y."/>
            <person name="Zimmer A.D."/>
            <person name="Quatrano R.S."/>
            <person name="Mayer K.F.X."/>
            <person name="Goodstein D."/>
            <person name="Casacuberta J.M."/>
            <person name="Vandepoele K."/>
            <person name="Reski R."/>
            <person name="Cuming A.C."/>
            <person name="Tuskan G.A."/>
            <person name="Maumus F."/>
            <person name="Salse J."/>
            <person name="Schmutz J."/>
            <person name="Rensing S.A."/>
        </authorList>
    </citation>
    <scope>NUCLEOTIDE SEQUENCE [LARGE SCALE GENOMIC DNA]</scope>
    <source>
        <strain evidence="7 8">cv. Gransden 2004</strain>
    </source>
</reference>
<dbReference type="EMBL" id="ABEU02000005">
    <property type="protein sequence ID" value="PNR54521.1"/>
    <property type="molecule type" value="Genomic_DNA"/>
</dbReference>
<dbReference type="Gramene" id="Pp3c5_26480V3.3">
    <property type="protein sequence ID" value="Pp3c5_26480V3.3"/>
    <property type="gene ID" value="Pp3c5_26480"/>
</dbReference>
<dbReference type="FunCoup" id="A0A2K1KL66">
    <property type="interactions" value="1606"/>
</dbReference>
<dbReference type="PRINTS" id="PR00326">
    <property type="entry name" value="GTP1OBG"/>
</dbReference>
<dbReference type="InterPro" id="IPR027417">
    <property type="entry name" value="P-loop_NTPase"/>
</dbReference>
<dbReference type="PANTHER" id="PTHR11702">
    <property type="entry name" value="DEVELOPMENTALLY REGULATED GTP-BINDING PROTEIN-RELATED"/>
    <property type="match status" value="1"/>
</dbReference>
<dbReference type="Pfam" id="PF01926">
    <property type="entry name" value="MMR_HSR1"/>
    <property type="match status" value="1"/>
</dbReference>
<accession>A0A2K1KL66</accession>
<dbReference type="InterPro" id="IPR036726">
    <property type="entry name" value="GTP1_OBG_dom_sf"/>
</dbReference>
<dbReference type="PROSITE" id="PS51883">
    <property type="entry name" value="OBG"/>
    <property type="match status" value="1"/>
</dbReference>
<dbReference type="RefSeq" id="XP_024375129.1">
    <property type="nucleotide sequence ID" value="XM_024519361.2"/>
</dbReference>
<dbReference type="PROSITE" id="PS51417">
    <property type="entry name" value="ARF"/>
    <property type="match status" value="1"/>
</dbReference>
<feature type="compositionally biased region" description="Acidic residues" evidence="3">
    <location>
        <begin position="260"/>
        <end position="287"/>
    </location>
</feature>
<evidence type="ECO:0000313" key="7">
    <source>
        <dbReference type="EnsemblPlants" id="Pp3c5_26480V3.1"/>
    </source>
</evidence>
<dbReference type="SUPFAM" id="SSF82051">
    <property type="entry name" value="Obg GTP-binding protein N-terminal domain"/>
    <property type="match status" value="1"/>
</dbReference>
<feature type="region of interest" description="Disordered" evidence="3">
    <location>
        <begin position="246"/>
        <end position="291"/>
    </location>
</feature>
<dbReference type="KEGG" id="ppp:112282121"/>
<dbReference type="GO" id="GO:0005739">
    <property type="term" value="C:mitochondrion"/>
    <property type="evidence" value="ECO:0000318"/>
    <property type="project" value="GO_Central"/>
</dbReference>
<evidence type="ECO:0000256" key="2">
    <source>
        <dbReference type="ARBA" id="ARBA00023134"/>
    </source>
</evidence>
<dbReference type="Gene3D" id="3.40.50.300">
    <property type="entry name" value="P-loop containing nucleotide triphosphate hydrolases"/>
    <property type="match status" value="1"/>
</dbReference>
<sequence length="554" mass="59334">MAVGAFLRSSFSLASRFFATSAKRAPLQERKLVDRFRLSVRGGPGGSGCTSFRKSRHSRHGTADGGNGGRGGDVILVSSAAEWDFSNLQHHLNGKKGGPGSSKRRVGSRGVDKIVRVPVGTVVHLVSGSVPSLELPAVTPDRTMWERSMVLGHTDSGGATAGDESPEMSAAWLDNLYLDDAKARFLAKNSQIMTDTTVGTQQQAECGDHSDWTGTAAPVTTGAQEVPIAEVPQSSGDGEHLVIDDSEVSAEDASGNTRDEVEDEDDDDEDEGEDEDDLDEEADELSEEIPRRKSTITKYAIAEFVKPGQSIIVGAGGEGGRGNAAAARGVGKSKLLPSHEHEDGSPGSEAILVLELKTIADVGLVGAPNAGKSTLLGAISRAKPTVGHYAFTTLRPNIGKLEYEDHFSLTVADIPGLIKGAHENRGLGHAFLRHIERTKALAYVLDLSADIEDNKGPLPWDQFEELKFELDKYKDGLSARPALIVATKIDEPGTELALEELRRRVPEEVPIFPVCAVLEEGIDELRVGLRMLVDEKGAPRSRNLVRIRPQPVVT</sequence>
<dbReference type="Gramene" id="Pp3c5_26480V3.4">
    <property type="protein sequence ID" value="Pp3c5_26480V3.4"/>
    <property type="gene ID" value="Pp3c5_26480"/>
</dbReference>
<keyword evidence="8" id="KW-1185">Reference proteome</keyword>
<dbReference type="GeneID" id="112282121"/>
<dbReference type="Gramene" id="Pp3c5_26480V3.2">
    <property type="protein sequence ID" value="Pp3c5_26480V3.2"/>
    <property type="gene ID" value="Pp3c5_26480"/>
</dbReference>
<feature type="domain" description="OBG-type G" evidence="4">
    <location>
        <begin position="360"/>
        <end position="534"/>
    </location>
</feature>
<dbReference type="EnsemblPlants" id="Pp3c5_26480V3.4">
    <property type="protein sequence ID" value="Pp3c5_26480V3.4"/>
    <property type="gene ID" value="Pp3c5_26480"/>
</dbReference>
<evidence type="ECO:0008006" key="9">
    <source>
        <dbReference type="Google" id="ProtNLM"/>
    </source>
</evidence>
<feature type="region of interest" description="Disordered" evidence="3">
    <location>
        <begin position="43"/>
        <end position="71"/>
    </location>
</feature>
<proteinExistence type="predicted"/>
<dbReference type="InterPro" id="IPR045086">
    <property type="entry name" value="OBG_GTPase"/>
</dbReference>
<keyword evidence="2" id="KW-0342">GTP-binding</keyword>
<dbReference type="Gene3D" id="2.70.210.12">
    <property type="entry name" value="GTP1/OBG domain"/>
    <property type="match status" value="2"/>
</dbReference>
<name>A0A2K1KL66_PHYPA</name>
<dbReference type="PROSITE" id="PS51710">
    <property type="entry name" value="G_OBG"/>
    <property type="match status" value="1"/>
</dbReference>
<dbReference type="InterPro" id="IPR006169">
    <property type="entry name" value="GTP1_OBG_dom"/>
</dbReference>
<evidence type="ECO:0000313" key="8">
    <source>
        <dbReference type="Proteomes" id="UP000006727"/>
    </source>
</evidence>
<dbReference type="EnsemblPlants" id="Pp3c5_26480V3.1">
    <property type="protein sequence ID" value="Pp3c5_26480V3.1"/>
    <property type="gene ID" value="Pp3c5_26480"/>
</dbReference>
<dbReference type="CDD" id="cd01898">
    <property type="entry name" value="Obg"/>
    <property type="match status" value="1"/>
</dbReference>
<protein>
    <recommendedName>
        <fullName evidence="9">OBG-type G domain-containing protein</fullName>
    </recommendedName>
</protein>
<organism evidence="6">
    <name type="scientific">Physcomitrium patens</name>
    <name type="common">Spreading-leaved earth moss</name>
    <name type="synonym">Physcomitrella patens</name>
    <dbReference type="NCBI Taxonomy" id="3218"/>
    <lineage>
        <taxon>Eukaryota</taxon>
        <taxon>Viridiplantae</taxon>
        <taxon>Streptophyta</taxon>
        <taxon>Embryophyta</taxon>
        <taxon>Bryophyta</taxon>
        <taxon>Bryophytina</taxon>
        <taxon>Bryopsida</taxon>
        <taxon>Funariidae</taxon>
        <taxon>Funariales</taxon>
        <taxon>Funariaceae</taxon>
        <taxon>Physcomitrium</taxon>
    </lineage>
</organism>
<dbReference type="GO" id="GO:0003924">
    <property type="term" value="F:GTPase activity"/>
    <property type="evidence" value="ECO:0000318"/>
    <property type="project" value="GO_Central"/>
</dbReference>
<dbReference type="PANTHER" id="PTHR11702:SF31">
    <property type="entry name" value="MITOCHONDRIAL RIBOSOME-ASSOCIATED GTPASE 2"/>
    <property type="match status" value="1"/>
</dbReference>
<dbReference type="GO" id="GO:0042254">
    <property type="term" value="P:ribosome biogenesis"/>
    <property type="evidence" value="ECO:0007669"/>
    <property type="project" value="UniProtKB-UniRule"/>
</dbReference>
<dbReference type="OMA" id="PRVGHWE"/>
<dbReference type="SUPFAM" id="SSF52540">
    <property type="entry name" value="P-loop containing nucleoside triphosphate hydrolases"/>
    <property type="match status" value="1"/>
</dbReference>
<evidence type="ECO:0000259" key="5">
    <source>
        <dbReference type="PROSITE" id="PS51883"/>
    </source>
</evidence>
<dbReference type="Gramene" id="Pp3c5_26480V3.1">
    <property type="protein sequence ID" value="Pp3c5_26480V3.1"/>
    <property type="gene ID" value="Pp3c5_26480"/>
</dbReference>
<feature type="region of interest" description="Disordered" evidence="3">
    <location>
        <begin position="90"/>
        <end position="109"/>
    </location>
</feature>
<reference evidence="7" key="3">
    <citation type="submission" date="2020-12" db="UniProtKB">
        <authorList>
            <consortium name="EnsemblPlants"/>
        </authorList>
    </citation>
    <scope>IDENTIFICATION</scope>
</reference>
<dbReference type="EnsemblPlants" id="Pp3c5_26480V3.3">
    <property type="protein sequence ID" value="Pp3c5_26480V3.3"/>
    <property type="gene ID" value="Pp3c5_26480"/>
</dbReference>
<dbReference type="PaxDb" id="3218-PP1S154_85V6.1"/>
<dbReference type="AlphaFoldDB" id="A0A2K1KL66"/>
<evidence type="ECO:0000259" key="4">
    <source>
        <dbReference type="PROSITE" id="PS51710"/>
    </source>
</evidence>
<dbReference type="GO" id="GO:0005525">
    <property type="term" value="F:GTP binding"/>
    <property type="evidence" value="ECO:0000318"/>
    <property type="project" value="GO_Central"/>
</dbReference>
<dbReference type="STRING" id="3218.A0A2K1KL66"/>
<gene>
    <name evidence="7" type="primary">LOC112282121</name>
    <name evidence="6" type="ORF">PHYPA_008198</name>
</gene>
<dbReference type="Proteomes" id="UP000006727">
    <property type="component" value="Chromosome 5"/>
</dbReference>
<dbReference type="InterPro" id="IPR031167">
    <property type="entry name" value="G_OBG"/>
</dbReference>
<dbReference type="EnsemblPlants" id="Pp3c5_26480V3.2">
    <property type="protein sequence ID" value="Pp3c5_26480V3.2"/>
    <property type="gene ID" value="Pp3c5_26480"/>
</dbReference>
<evidence type="ECO:0000256" key="1">
    <source>
        <dbReference type="ARBA" id="ARBA00022741"/>
    </source>
</evidence>
<evidence type="ECO:0000313" key="6">
    <source>
        <dbReference type="EMBL" id="PNR54521.1"/>
    </source>
</evidence>
<dbReference type="OrthoDB" id="347018at2759"/>
<keyword evidence="1" id="KW-0547">Nucleotide-binding</keyword>
<reference evidence="6 8" key="1">
    <citation type="journal article" date="2008" name="Science">
        <title>The Physcomitrella genome reveals evolutionary insights into the conquest of land by plants.</title>
        <authorList>
            <person name="Rensing S."/>
            <person name="Lang D."/>
            <person name="Zimmer A."/>
            <person name="Terry A."/>
            <person name="Salamov A."/>
            <person name="Shapiro H."/>
            <person name="Nishiyama T."/>
            <person name="Perroud P.-F."/>
            <person name="Lindquist E."/>
            <person name="Kamisugi Y."/>
            <person name="Tanahashi T."/>
            <person name="Sakakibara K."/>
            <person name="Fujita T."/>
            <person name="Oishi K."/>
            <person name="Shin-I T."/>
            <person name="Kuroki Y."/>
            <person name="Toyoda A."/>
            <person name="Suzuki Y."/>
            <person name="Hashimoto A."/>
            <person name="Yamaguchi K."/>
            <person name="Sugano A."/>
            <person name="Kohara Y."/>
            <person name="Fujiyama A."/>
            <person name="Anterola A."/>
            <person name="Aoki S."/>
            <person name="Ashton N."/>
            <person name="Barbazuk W.B."/>
            <person name="Barker E."/>
            <person name="Bennetzen J."/>
            <person name="Bezanilla M."/>
            <person name="Blankenship R."/>
            <person name="Cho S.H."/>
            <person name="Dutcher S."/>
            <person name="Estelle M."/>
            <person name="Fawcett J.A."/>
            <person name="Gundlach H."/>
            <person name="Hanada K."/>
            <person name="Heyl A."/>
            <person name="Hicks K.A."/>
            <person name="Hugh J."/>
            <person name="Lohr M."/>
            <person name="Mayer K."/>
            <person name="Melkozernov A."/>
            <person name="Murata T."/>
            <person name="Nelson D."/>
            <person name="Pils B."/>
            <person name="Prigge M."/>
            <person name="Reiss B."/>
            <person name="Renner T."/>
            <person name="Rombauts S."/>
            <person name="Rushton P."/>
            <person name="Sanderfoot A."/>
            <person name="Schween G."/>
            <person name="Shiu S.-H."/>
            <person name="Stueber K."/>
            <person name="Theodoulou F.L."/>
            <person name="Tu H."/>
            <person name="Van de Peer Y."/>
            <person name="Verrier P.J."/>
            <person name="Waters E."/>
            <person name="Wood A."/>
            <person name="Yang L."/>
            <person name="Cove D."/>
            <person name="Cuming A."/>
            <person name="Hasebe M."/>
            <person name="Lucas S."/>
            <person name="Mishler D.B."/>
            <person name="Reski R."/>
            <person name="Grigoriev I."/>
            <person name="Quatrano R.S."/>
            <person name="Boore J.L."/>
        </authorList>
    </citation>
    <scope>NUCLEOTIDE SEQUENCE [LARGE SCALE GENOMIC DNA]</scope>
    <source>
        <strain evidence="7 8">cv. Gransden 2004</strain>
    </source>
</reference>
<dbReference type="InterPro" id="IPR006073">
    <property type="entry name" value="GTP-bd"/>
</dbReference>
<feature type="domain" description="Obg" evidence="5">
    <location>
        <begin position="30"/>
        <end position="359"/>
    </location>
</feature>
<evidence type="ECO:0000256" key="3">
    <source>
        <dbReference type="SAM" id="MobiDB-lite"/>
    </source>
</evidence>
<dbReference type="Pfam" id="PF01018">
    <property type="entry name" value="GTP1_OBG"/>
    <property type="match status" value="1"/>
</dbReference>